<dbReference type="Pfam" id="PF13656">
    <property type="entry name" value="RNA_pol_L_2"/>
    <property type="match status" value="1"/>
</dbReference>
<feature type="region of interest" description="Disordered" evidence="5">
    <location>
        <begin position="411"/>
        <end position="433"/>
    </location>
</feature>
<dbReference type="SMART" id="SM00662">
    <property type="entry name" value="RPOLD"/>
    <property type="match status" value="1"/>
</dbReference>
<dbReference type="InterPro" id="IPR036603">
    <property type="entry name" value="RBP11-like"/>
</dbReference>
<dbReference type="EMBL" id="MN740440">
    <property type="protein sequence ID" value="QHU26404.1"/>
    <property type="molecule type" value="Genomic_DNA"/>
</dbReference>
<dbReference type="PANTHER" id="PTHR11800:SF2">
    <property type="entry name" value="DNA-DIRECTED RNA POLYMERASE II SUBUNIT RPB3"/>
    <property type="match status" value="1"/>
</dbReference>
<dbReference type="InterPro" id="IPR050518">
    <property type="entry name" value="Rpo3/RPB3_RNA_Pol_subunit"/>
</dbReference>
<dbReference type="GO" id="GO:0000428">
    <property type="term" value="C:DNA-directed RNA polymerase complex"/>
    <property type="evidence" value="ECO:0007669"/>
    <property type="project" value="UniProtKB-KW"/>
</dbReference>
<dbReference type="SUPFAM" id="SSF56553">
    <property type="entry name" value="Insert subdomain of RNA polymerase alpha subunit"/>
    <property type="match status" value="1"/>
</dbReference>
<feature type="domain" description="DNA-directed RNA polymerase RpoA/D/Rpb3-type" evidence="6">
    <location>
        <begin position="17"/>
        <end position="286"/>
    </location>
</feature>
<reference evidence="7" key="1">
    <citation type="journal article" date="2020" name="Nature">
        <title>Giant virus diversity and host interactions through global metagenomics.</title>
        <authorList>
            <person name="Schulz F."/>
            <person name="Roux S."/>
            <person name="Paez-Espino D."/>
            <person name="Jungbluth S."/>
            <person name="Walsh D.A."/>
            <person name="Denef V.J."/>
            <person name="McMahon K.D."/>
            <person name="Konstantinidis K.T."/>
            <person name="Eloe-Fadrosh E.A."/>
            <person name="Kyrpides N.C."/>
            <person name="Woyke T."/>
        </authorList>
    </citation>
    <scope>NUCLEOTIDE SEQUENCE</scope>
    <source>
        <strain evidence="7">GVMAG-M-3300027759-16</strain>
    </source>
</reference>
<dbReference type="GO" id="GO:0046983">
    <property type="term" value="F:protein dimerization activity"/>
    <property type="evidence" value="ECO:0007669"/>
    <property type="project" value="InterPro"/>
</dbReference>
<dbReference type="SUPFAM" id="SSF55257">
    <property type="entry name" value="RBP11-like subunits of RNA polymerase"/>
    <property type="match status" value="2"/>
</dbReference>
<dbReference type="PANTHER" id="PTHR11800">
    <property type="entry name" value="DNA-DIRECTED RNA POLYMERASE"/>
    <property type="match status" value="1"/>
</dbReference>
<evidence type="ECO:0000256" key="4">
    <source>
        <dbReference type="ARBA" id="ARBA00023163"/>
    </source>
</evidence>
<dbReference type="InterPro" id="IPR011263">
    <property type="entry name" value="DNA-dir_RNA_pol_RpoA/D/Rpb3"/>
</dbReference>
<dbReference type="GO" id="GO:0006351">
    <property type="term" value="P:DNA-templated transcription"/>
    <property type="evidence" value="ECO:0007669"/>
    <property type="project" value="InterPro"/>
</dbReference>
<evidence type="ECO:0000259" key="6">
    <source>
        <dbReference type="SMART" id="SM00662"/>
    </source>
</evidence>
<accession>A0A6C0L9R2</accession>
<dbReference type="AlphaFoldDB" id="A0A6C0L9R2"/>
<dbReference type="Gene3D" id="3.30.1360.10">
    <property type="entry name" value="RNA polymerase, RBP11-like subunit"/>
    <property type="match status" value="2"/>
</dbReference>
<evidence type="ECO:0000256" key="5">
    <source>
        <dbReference type="SAM" id="MobiDB-lite"/>
    </source>
</evidence>
<evidence type="ECO:0000256" key="2">
    <source>
        <dbReference type="ARBA" id="ARBA00022478"/>
    </source>
</evidence>
<keyword evidence="4" id="KW-0804">Transcription</keyword>
<dbReference type="GO" id="GO:0044423">
    <property type="term" value="C:virion component"/>
    <property type="evidence" value="ECO:0007669"/>
    <property type="project" value="UniProtKB-KW"/>
</dbReference>
<evidence type="ECO:0000256" key="1">
    <source>
        <dbReference type="ARBA" id="ARBA00004328"/>
    </source>
</evidence>
<keyword evidence="3" id="KW-0946">Virion</keyword>
<dbReference type="GO" id="GO:0003899">
    <property type="term" value="F:DNA-directed RNA polymerase activity"/>
    <property type="evidence" value="ECO:0007669"/>
    <property type="project" value="InterPro"/>
</dbReference>
<proteinExistence type="predicted"/>
<evidence type="ECO:0000313" key="7">
    <source>
        <dbReference type="EMBL" id="QHU26404.1"/>
    </source>
</evidence>
<evidence type="ECO:0000256" key="3">
    <source>
        <dbReference type="ARBA" id="ARBA00022844"/>
    </source>
</evidence>
<dbReference type="InterPro" id="IPR009025">
    <property type="entry name" value="RBP11-like_dimer"/>
</dbReference>
<organism evidence="7">
    <name type="scientific">viral metagenome</name>
    <dbReference type="NCBI Taxonomy" id="1070528"/>
    <lineage>
        <taxon>unclassified sequences</taxon>
        <taxon>metagenomes</taxon>
        <taxon>organismal metagenomes</taxon>
    </lineage>
</organism>
<dbReference type="InterPro" id="IPR036643">
    <property type="entry name" value="RNApol_insert_sf"/>
</dbReference>
<dbReference type="Gene3D" id="2.170.120.12">
    <property type="entry name" value="DNA-directed RNA polymerase, insert domain"/>
    <property type="match status" value="1"/>
</dbReference>
<protein>
    <recommendedName>
        <fullName evidence="6">DNA-directed RNA polymerase RpoA/D/Rpb3-type domain-containing protein</fullName>
    </recommendedName>
</protein>
<name>A0A6C0L9R2_9ZZZZ</name>
<comment type="subcellular location">
    <subcellularLocation>
        <location evidence="1">Virion</location>
    </subcellularLocation>
</comment>
<feature type="compositionally biased region" description="Basic and acidic residues" evidence="5">
    <location>
        <begin position="416"/>
        <end position="433"/>
    </location>
</feature>
<sequence length="433" mass="48389">MSSTSVFHSVENVDAKTTTFTLSPTNVTYANCLRRSIQSEVSVLGFRADMTDTGTTTDVKVTKNTTPMSNEMLADRIGLLPIATPKNIESWDKERILFRLAVENKTEDVMLVTAGMIECLEKVPTSDERVRIPNTQFFHPDPVTGDTCIIAVLKPFVPGQSPEAIELTAWATLGKGKEHARFNPSSQCAYGYTRDTDEARIMKRWQEWLIQKKVSIKDLESDETRKKQLNNEFRSLEIYRSYKIDAEGEPYSYDFTVETLGTMSVYDMVYSALIELSRLCEKYTALDVGELPDNMDIRPAEGAMKGYDLWFRGEDHTLGSMLQAWIVANTVGEVVDFAGYKIPHPLRKEMVVRLGVEDSKKFDEKAARYTLAAAAKGLADMYREWSVEWSVLAAENGRAVGVKGTEGAVGVGAEGGPKKPWEAHAEMKTKAKV</sequence>
<keyword evidence="2" id="KW-0240">DNA-directed RNA polymerase</keyword>